<comment type="caution">
    <text evidence="9">The sequence shown here is derived from an EMBL/GenBank/DDBJ whole genome shotgun (WGS) entry which is preliminary data.</text>
</comment>
<keyword evidence="5 7" id="KW-0472">Membrane</keyword>
<feature type="domain" description="DUF676" evidence="8">
    <location>
        <begin position="380"/>
        <end position="492"/>
    </location>
</feature>
<dbReference type="Gene3D" id="3.40.50.1820">
    <property type="entry name" value="alpha/beta hydrolase"/>
    <property type="match status" value="1"/>
</dbReference>
<keyword evidence="10" id="KW-1185">Reference proteome</keyword>
<feature type="transmembrane region" description="Helical" evidence="7">
    <location>
        <begin position="173"/>
        <end position="197"/>
    </location>
</feature>
<dbReference type="GO" id="GO:0005886">
    <property type="term" value="C:plasma membrane"/>
    <property type="evidence" value="ECO:0007669"/>
    <property type="project" value="TreeGrafter"/>
</dbReference>
<feature type="compositionally biased region" description="Low complexity" evidence="6">
    <location>
        <begin position="640"/>
        <end position="654"/>
    </location>
</feature>
<feature type="transmembrane region" description="Helical" evidence="7">
    <location>
        <begin position="262"/>
        <end position="283"/>
    </location>
</feature>
<feature type="transmembrane region" description="Helical" evidence="7">
    <location>
        <begin position="138"/>
        <end position="161"/>
    </location>
</feature>
<organism evidence="9 10">
    <name type="scientific">Salinomyces thailandicus</name>
    <dbReference type="NCBI Taxonomy" id="706561"/>
    <lineage>
        <taxon>Eukaryota</taxon>
        <taxon>Fungi</taxon>
        <taxon>Dikarya</taxon>
        <taxon>Ascomycota</taxon>
        <taxon>Pezizomycotina</taxon>
        <taxon>Dothideomycetes</taxon>
        <taxon>Dothideomycetidae</taxon>
        <taxon>Mycosphaerellales</taxon>
        <taxon>Teratosphaeriaceae</taxon>
        <taxon>Salinomyces</taxon>
    </lineage>
</organism>
<feature type="transmembrane region" description="Helical" evidence="7">
    <location>
        <begin position="221"/>
        <end position="242"/>
    </location>
</feature>
<dbReference type="PANTHER" id="PTHR31465">
    <property type="entry name" value="PROTEIN RTA1-RELATED"/>
    <property type="match status" value="1"/>
</dbReference>
<dbReference type="GO" id="GO:0000324">
    <property type="term" value="C:fungal-type vacuole"/>
    <property type="evidence" value="ECO:0007669"/>
    <property type="project" value="TreeGrafter"/>
</dbReference>
<comment type="similarity">
    <text evidence="2">Belongs to the putative lipase ROG1 family.</text>
</comment>
<gene>
    <name evidence="9" type="ORF">B0A50_08696</name>
</gene>
<evidence type="ECO:0000256" key="2">
    <source>
        <dbReference type="ARBA" id="ARBA00007920"/>
    </source>
</evidence>
<dbReference type="EMBL" id="NAJL01000101">
    <property type="protein sequence ID" value="TKA21775.1"/>
    <property type="molecule type" value="Genomic_DNA"/>
</dbReference>
<evidence type="ECO:0000256" key="5">
    <source>
        <dbReference type="ARBA" id="ARBA00023136"/>
    </source>
</evidence>
<reference evidence="9 10" key="1">
    <citation type="submission" date="2017-03" db="EMBL/GenBank/DDBJ databases">
        <title>Genomes of endolithic fungi from Antarctica.</title>
        <authorList>
            <person name="Coleine C."/>
            <person name="Masonjones S."/>
            <person name="Stajich J.E."/>
        </authorList>
    </citation>
    <scope>NUCLEOTIDE SEQUENCE [LARGE SCALE GENOMIC DNA]</scope>
    <source>
        <strain evidence="9 10">CCFEE 6315</strain>
    </source>
</reference>
<feature type="transmembrane region" description="Helical" evidence="7">
    <location>
        <begin position="545"/>
        <end position="568"/>
    </location>
</feature>
<sequence length="734" mass="81050">MSSFELSARASGSGDCRKDTCPASASIYGYAPDWDFNMFFTIGFGISGLIFYHQSFIWPKWRAFSLACAIGCFMESGGYVGRLLLSKDPFSDIGFKLNVILLTIAPAFISAGIYIVLKHAIVIFGRQLSRLPPTAYMYIFVACDMVSIILQGAGGSISAVAKKKSLLDQGVDIMIAGLASQVFTLMVFFVLVVEFAIRCRKNPERLNLGTMTLAKSAKFRLFFAAVTIAFLAIFARCCYRVAELCNGWGSEIMRKQSDFIVMDSDMCFLAVLALNIFHPGIFLKFKERVQVVSESEFTEMKGSMRKGRPCQACDRLEIFDTTMGHLESGRGIHPSSLIILLVLAKYITGADAMSTEIVVDSRKIARELGKFVKDDVESSLWGNPSHMLALQAALRKQHRGEDLQILITDSNAHAKTYDGIAIGGERATYEIEQCIRHLRREGMHVKQFSIIGYSMGGLIARYAIGLLYQNGFFDGVEPVNFTTFATPHLGASVTVLGEDGVGDDMKQKLQESDLETSLVVDSRIPPAPHHDRLNKAKTTTLWKKAAAYTVLAVLSPIYAPPVLAYSAYQSARSRQRIRHHHTGLSLERYRLHLHNTAKAVETHITAPKAGVQVQDQEQRTQIQCLLPIPPPTPPASLKNPSLTSLPLTETETPLGNGDHQSLLPAAARSPVVMSRLTQTREAIAHNLNALEWTKHRVTIQRSRHAHAAIIARTSKAAFAEGKEVCAHWASRFAM</sequence>
<feature type="transmembrane region" description="Helical" evidence="7">
    <location>
        <begin position="36"/>
        <end position="52"/>
    </location>
</feature>
<feature type="region of interest" description="Disordered" evidence="6">
    <location>
        <begin position="628"/>
        <end position="654"/>
    </location>
</feature>
<dbReference type="InterPro" id="IPR029058">
    <property type="entry name" value="AB_hydrolase_fold"/>
</dbReference>
<feature type="transmembrane region" description="Helical" evidence="7">
    <location>
        <begin position="97"/>
        <end position="117"/>
    </location>
</feature>
<feature type="transmembrane region" description="Helical" evidence="7">
    <location>
        <begin position="448"/>
        <end position="468"/>
    </location>
</feature>
<dbReference type="Proteomes" id="UP000308549">
    <property type="component" value="Unassembled WGS sequence"/>
</dbReference>
<proteinExistence type="inferred from homology"/>
<evidence type="ECO:0000256" key="1">
    <source>
        <dbReference type="ARBA" id="ARBA00004141"/>
    </source>
</evidence>
<evidence type="ECO:0000313" key="9">
    <source>
        <dbReference type="EMBL" id="TKA21775.1"/>
    </source>
</evidence>
<dbReference type="OrthoDB" id="4521223at2759"/>
<keyword evidence="3 7" id="KW-0812">Transmembrane</keyword>
<dbReference type="InterPro" id="IPR007568">
    <property type="entry name" value="RTA1"/>
</dbReference>
<dbReference type="PANTHER" id="PTHR31465:SF8">
    <property type="entry name" value="DOMAIN PROTEIN, PUTATIVE (AFU_ORTHOLOGUE AFUA_6G14140)-RELATED"/>
    <property type="match status" value="1"/>
</dbReference>
<evidence type="ECO:0000259" key="8">
    <source>
        <dbReference type="Pfam" id="PF05057"/>
    </source>
</evidence>
<dbReference type="Pfam" id="PF04479">
    <property type="entry name" value="RTA1"/>
    <property type="match status" value="1"/>
</dbReference>
<evidence type="ECO:0000256" key="3">
    <source>
        <dbReference type="ARBA" id="ARBA00022692"/>
    </source>
</evidence>
<dbReference type="AlphaFoldDB" id="A0A4U0TJN7"/>
<keyword evidence="4 7" id="KW-1133">Transmembrane helix</keyword>
<protein>
    <recommendedName>
        <fullName evidence="8">DUF676 domain-containing protein</fullName>
    </recommendedName>
</protein>
<name>A0A4U0TJN7_9PEZI</name>
<dbReference type="SUPFAM" id="SSF53474">
    <property type="entry name" value="alpha/beta-Hydrolases"/>
    <property type="match status" value="1"/>
</dbReference>
<feature type="transmembrane region" description="Helical" evidence="7">
    <location>
        <begin position="64"/>
        <end position="85"/>
    </location>
</feature>
<evidence type="ECO:0000256" key="7">
    <source>
        <dbReference type="SAM" id="Phobius"/>
    </source>
</evidence>
<comment type="subcellular location">
    <subcellularLocation>
        <location evidence="1">Membrane</location>
        <topology evidence="1">Multi-pass membrane protein</topology>
    </subcellularLocation>
</comment>
<dbReference type="InterPro" id="IPR007751">
    <property type="entry name" value="DUF676_lipase-like"/>
</dbReference>
<accession>A0A4U0TJN7</accession>
<dbReference type="Pfam" id="PF05057">
    <property type="entry name" value="DUF676"/>
    <property type="match status" value="1"/>
</dbReference>
<evidence type="ECO:0000256" key="6">
    <source>
        <dbReference type="SAM" id="MobiDB-lite"/>
    </source>
</evidence>
<evidence type="ECO:0000256" key="4">
    <source>
        <dbReference type="ARBA" id="ARBA00022989"/>
    </source>
</evidence>
<evidence type="ECO:0000313" key="10">
    <source>
        <dbReference type="Proteomes" id="UP000308549"/>
    </source>
</evidence>